<evidence type="ECO:0000313" key="3">
    <source>
        <dbReference type="EMBL" id="KAK7504612.1"/>
    </source>
</evidence>
<evidence type="ECO:0000256" key="2">
    <source>
        <dbReference type="SAM" id="SignalP"/>
    </source>
</evidence>
<feature type="chain" id="PRO_5044785987" evidence="2">
    <location>
        <begin position="23"/>
        <end position="170"/>
    </location>
</feature>
<sequence>MKQKLALRRPFLIFALASLVLSQSNVADRTTGSTWHTHTNMAEKKYKDTGTTVENLPSGQDGISEYSLYQTSLSSLDVQKLVRYYTTLSMVKEEPKERLTTNLDDDVTNRSVHPDVSSDVTEQVVDSDGDSATQPSRTHVTTPREPDTSDVGRAWYRDSEVRHRVWENTQ</sequence>
<dbReference type="AlphaFoldDB" id="A0ABD0M039"/>
<evidence type="ECO:0000256" key="1">
    <source>
        <dbReference type="SAM" id="MobiDB-lite"/>
    </source>
</evidence>
<keyword evidence="4" id="KW-1185">Reference proteome</keyword>
<accession>A0ABD0M039</accession>
<dbReference type="Proteomes" id="UP001519460">
    <property type="component" value="Unassembled WGS sequence"/>
</dbReference>
<dbReference type="EMBL" id="JACVVK020000014">
    <property type="protein sequence ID" value="KAK7504612.1"/>
    <property type="molecule type" value="Genomic_DNA"/>
</dbReference>
<comment type="caution">
    <text evidence="3">The sequence shown here is derived from an EMBL/GenBank/DDBJ whole genome shotgun (WGS) entry which is preliminary data.</text>
</comment>
<reference evidence="3 4" key="1">
    <citation type="journal article" date="2023" name="Sci. Data">
        <title>Genome assembly of the Korean intertidal mud-creeper Batillaria attramentaria.</title>
        <authorList>
            <person name="Patra A.K."/>
            <person name="Ho P.T."/>
            <person name="Jun S."/>
            <person name="Lee S.J."/>
            <person name="Kim Y."/>
            <person name="Won Y.J."/>
        </authorList>
    </citation>
    <scope>NUCLEOTIDE SEQUENCE [LARGE SCALE GENOMIC DNA]</scope>
    <source>
        <strain evidence="3">Wonlab-2016</strain>
    </source>
</reference>
<keyword evidence="2" id="KW-0732">Signal</keyword>
<proteinExistence type="predicted"/>
<name>A0ABD0M039_9CAEN</name>
<evidence type="ECO:0000313" key="4">
    <source>
        <dbReference type="Proteomes" id="UP001519460"/>
    </source>
</evidence>
<organism evidence="3 4">
    <name type="scientific">Batillaria attramentaria</name>
    <dbReference type="NCBI Taxonomy" id="370345"/>
    <lineage>
        <taxon>Eukaryota</taxon>
        <taxon>Metazoa</taxon>
        <taxon>Spiralia</taxon>
        <taxon>Lophotrochozoa</taxon>
        <taxon>Mollusca</taxon>
        <taxon>Gastropoda</taxon>
        <taxon>Caenogastropoda</taxon>
        <taxon>Sorbeoconcha</taxon>
        <taxon>Cerithioidea</taxon>
        <taxon>Batillariidae</taxon>
        <taxon>Batillaria</taxon>
    </lineage>
</organism>
<feature type="compositionally biased region" description="Polar residues" evidence="1">
    <location>
        <begin position="130"/>
        <end position="141"/>
    </location>
</feature>
<feature type="signal peptide" evidence="2">
    <location>
        <begin position="1"/>
        <end position="22"/>
    </location>
</feature>
<protein>
    <submittedName>
        <fullName evidence="3">Uncharacterized protein</fullName>
    </submittedName>
</protein>
<gene>
    <name evidence="3" type="ORF">BaRGS_00004098</name>
</gene>
<feature type="region of interest" description="Disordered" evidence="1">
    <location>
        <begin position="99"/>
        <end position="154"/>
    </location>
</feature>